<feature type="region of interest" description="Disordered" evidence="4">
    <location>
        <begin position="62"/>
        <end position="82"/>
    </location>
</feature>
<comment type="subcellular location">
    <subcellularLocation>
        <location evidence="3">Endosome</location>
        <location evidence="3">Multivesicular body membrane</location>
        <topology evidence="3">Peripheral membrane protein</topology>
    </subcellularLocation>
    <subcellularLocation>
        <location evidence="1 3">Prevacuolar compartment membrane</location>
        <topology evidence="1 3">Peripheral membrane protein</topology>
    </subcellularLocation>
    <subcellularLocation>
        <location evidence="3">Vacuole membrane</location>
        <topology evidence="3">Peripheral membrane protein</topology>
    </subcellularLocation>
</comment>
<dbReference type="InterPro" id="IPR043971">
    <property type="entry name" value="FUZ/MON1/HPS1_longin_2"/>
</dbReference>
<dbReference type="PANTHER" id="PTHR13027">
    <property type="entry name" value="SAND PROTEIN-RELATED"/>
    <property type="match status" value="1"/>
</dbReference>
<dbReference type="InterPro" id="IPR043970">
    <property type="entry name" value="FUZ/MON1/HPS1_longin_3"/>
</dbReference>
<dbReference type="GO" id="GO:0035658">
    <property type="term" value="C:Mon1-Ccz1 complex"/>
    <property type="evidence" value="ECO:0007669"/>
    <property type="project" value="TreeGrafter"/>
</dbReference>
<dbReference type="Pfam" id="PF19036">
    <property type="entry name" value="Fuz_longin_1"/>
    <property type="match status" value="1"/>
</dbReference>
<keyword evidence="3" id="KW-0653">Protein transport</keyword>
<keyword evidence="3" id="KW-0472">Membrane</keyword>
<dbReference type="PRINTS" id="PR01546">
    <property type="entry name" value="YEAST73DUF"/>
</dbReference>
<dbReference type="GO" id="GO:0006914">
    <property type="term" value="P:autophagy"/>
    <property type="evidence" value="ECO:0007669"/>
    <property type="project" value="UniProtKB-UniRule"/>
</dbReference>
<keyword evidence="3" id="KW-0072">Autophagy</keyword>
<keyword evidence="3" id="KW-0967">Endosome</keyword>
<dbReference type="GO" id="GO:0000329">
    <property type="term" value="C:fungal-type vacuole membrane"/>
    <property type="evidence" value="ECO:0007669"/>
    <property type="project" value="TreeGrafter"/>
</dbReference>
<evidence type="ECO:0000259" key="6">
    <source>
        <dbReference type="Pfam" id="PF19037"/>
    </source>
</evidence>
<keyword evidence="9" id="KW-1185">Reference proteome</keyword>
<feature type="domain" description="FUZ/MON1/HPS1 second Longin" evidence="6">
    <location>
        <begin position="331"/>
        <end position="403"/>
    </location>
</feature>
<dbReference type="Pfam" id="PF19037">
    <property type="entry name" value="Fuz_longin_2"/>
    <property type="match status" value="1"/>
</dbReference>
<sequence length="626" mass="68727">MSFTPLSRPPSRSSTPVPAKSSSRLMIPHALRPTHSLSNLNVPSRGFPSPASIALPALATNADSQVTTPPPSNQDLESSASSVADVEGILVQDVDAEVDTIDGEEGNTAGYIQPVDDSKQDLRAHLRRTLTKRQSNADLTQKRSAQQSAGADIPESPWNAAAVYSPREYFVLTDAGKPVFTSRPENNETDDLSATMGITQAIISVFMDDDDKIRCINAGNTRITFLLRPPLYYVCASSWGEPESVTRSHLEYLHLQILSVVTGAQLRRIFERRTNFDLRRLLNGAETFMTALLDRLEFDLAMSTSSLRCLKLDPTIRIHAAEALVPTSKMKDVLYIILVARGSVITLVRPKKHSIHPSDLHILMNTIHAPSILNSPASSSWIPICLPKFNPAGFVNAYISFLRKDEEARESEASLRSSSEDDAETPTTSTNTSSVEDGRRSAPASVTSTHGHEMGTGIALVCISGGGEFETVRTWCDTVTQKLESDGTLTAISTAIRSGSTEYSVAELGIPGLRHFLYKSRSHVQVTMPTFEEPYDDVQEKRRVTTLYQILHDAIHGKSGQEGPLKLQYIRTEKESVMGWITQPFELYIVLSPRLPKSAAVGAANAVVRWAKKEEGRLFLRDAPVF</sequence>
<accession>A0A166U8T0</accession>
<dbReference type="InterPro" id="IPR004353">
    <property type="entry name" value="Mon1"/>
</dbReference>
<keyword evidence="3" id="KW-0926">Vacuole</keyword>
<protein>
    <recommendedName>
        <fullName evidence="2 3">Vacuolar fusion protein MON1</fullName>
    </recommendedName>
</protein>
<dbReference type="InterPro" id="IPR043972">
    <property type="entry name" value="FUZ/MON1/HPS1_longin_1"/>
</dbReference>
<evidence type="ECO:0000256" key="2">
    <source>
        <dbReference type="ARBA" id="ARBA00018132"/>
    </source>
</evidence>
<dbReference type="GO" id="GO:0016192">
    <property type="term" value="P:vesicle-mediated transport"/>
    <property type="evidence" value="ECO:0007669"/>
    <property type="project" value="InterPro"/>
</dbReference>
<evidence type="ECO:0000313" key="8">
    <source>
        <dbReference type="EMBL" id="KZP31444.1"/>
    </source>
</evidence>
<dbReference type="OrthoDB" id="272411at2759"/>
<dbReference type="Pfam" id="PF19038">
    <property type="entry name" value="Fuz_longin_3"/>
    <property type="match status" value="1"/>
</dbReference>
<evidence type="ECO:0000256" key="3">
    <source>
        <dbReference type="RuleBase" id="RU367048"/>
    </source>
</evidence>
<comment type="function">
    <text evidence="3">Required for multiple vacuole delivery pathways including the cytoplasm to vacuole transport (Cvt), autophagy, pexophagy and endocytosis.</text>
</comment>
<dbReference type="GO" id="GO:0032585">
    <property type="term" value="C:multivesicular body membrane"/>
    <property type="evidence" value="ECO:0007669"/>
    <property type="project" value="UniProtKB-SubCell"/>
</dbReference>
<evidence type="ECO:0000259" key="7">
    <source>
        <dbReference type="Pfam" id="PF19038"/>
    </source>
</evidence>
<feature type="region of interest" description="Disordered" evidence="4">
    <location>
        <begin position="1"/>
        <end position="26"/>
    </location>
</feature>
<feature type="region of interest" description="Disordered" evidence="4">
    <location>
        <begin position="411"/>
        <end position="451"/>
    </location>
</feature>
<organism evidence="8 9">
    <name type="scientific">Athelia psychrophila</name>
    <dbReference type="NCBI Taxonomy" id="1759441"/>
    <lineage>
        <taxon>Eukaryota</taxon>
        <taxon>Fungi</taxon>
        <taxon>Dikarya</taxon>
        <taxon>Basidiomycota</taxon>
        <taxon>Agaricomycotina</taxon>
        <taxon>Agaricomycetes</taxon>
        <taxon>Agaricomycetidae</taxon>
        <taxon>Atheliales</taxon>
        <taxon>Atheliaceae</taxon>
        <taxon>Athelia</taxon>
    </lineage>
</organism>
<dbReference type="GO" id="GO:0006623">
    <property type="term" value="P:protein targeting to vacuole"/>
    <property type="evidence" value="ECO:0007669"/>
    <property type="project" value="UniProtKB-UniRule"/>
</dbReference>
<feature type="region of interest" description="Disordered" evidence="4">
    <location>
        <begin position="130"/>
        <end position="154"/>
    </location>
</feature>
<comment type="similarity">
    <text evidence="3">Belongs to the MON1/SAND family.</text>
</comment>
<dbReference type="STRING" id="436010.A0A166U8T0"/>
<dbReference type="PANTHER" id="PTHR13027:SF7">
    <property type="entry name" value="VACUOLAR FUSION PROTEIN MON1 HOMOLOG"/>
    <property type="match status" value="1"/>
</dbReference>
<evidence type="ECO:0000256" key="1">
    <source>
        <dbReference type="ARBA" id="ARBA00004380"/>
    </source>
</evidence>
<evidence type="ECO:0000259" key="5">
    <source>
        <dbReference type="Pfam" id="PF19036"/>
    </source>
</evidence>
<reference evidence="8 9" key="1">
    <citation type="journal article" date="2016" name="Mol. Biol. Evol.">
        <title>Comparative Genomics of Early-Diverging Mushroom-Forming Fungi Provides Insights into the Origins of Lignocellulose Decay Capabilities.</title>
        <authorList>
            <person name="Nagy L.G."/>
            <person name="Riley R."/>
            <person name="Tritt A."/>
            <person name="Adam C."/>
            <person name="Daum C."/>
            <person name="Floudas D."/>
            <person name="Sun H."/>
            <person name="Yadav J.S."/>
            <person name="Pangilinan J."/>
            <person name="Larsson K.H."/>
            <person name="Matsuura K."/>
            <person name="Barry K."/>
            <person name="Labutti K."/>
            <person name="Kuo R."/>
            <person name="Ohm R.A."/>
            <person name="Bhattacharya S.S."/>
            <person name="Shirouzu T."/>
            <person name="Yoshinaga Y."/>
            <person name="Martin F.M."/>
            <person name="Grigoriev I.V."/>
            <person name="Hibbett D.S."/>
        </authorList>
    </citation>
    <scope>NUCLEOTIDE SEQUENCE [LARGE SCALE GENOMIC DNA]</scope>
    <source>
        <strain evidence="8 9">CBS 109695</strain>
    </source>
</reference>
<dbReference type="EMBL" id="KV417489">
    <property type="protein sequence ID" value="KZP31444.1"/>
    <property type="molecule type" value="Genomic_DNA"/>
</dbReference>
<dbReference type="Proteomes" id="UP000076532">
    <property type="component" value="Unassembled WGS sequence"/>
</dbReference>
<feature type="domain" description="FUZ/MON1/HPS1 third Longin" evidence="7">
    <location>
        <begin position="512"/>
        <end position="615"/>
    </location>
</feature>
<feature type="compositionally biased region" description="Low complexity" evidence="4">
    <location>
        <begin position="1"/>
        <end position="18"/>
    </location>
</feature>
<feature type="compositionally biased region" description="Polar residues" evidence="4">
    <location>
        <begin position="425"/>
        <end position="435"/>
    </location>
</feature>
<evidence type="ECO:0000256" key="4">
    <source>
        <dbReference type="SAM" id="MobiDB-lite"/>
    </source>
</evidence>
<evidence type="ECO:0000313" key="9">
    <source>
        <dbReference type="Proteomes" id="UP000076532"/>
    </source>
</evidence>
<keyword evidence="3" id="KW-0813">Transport</keyword>
<feature type="compositionally biased region" description="Polar residues" evidence="4">
    <location>
        <begin position="132"/>
        <end position="149"/>
    </location>
</feature>
<dbReference type="AlphaFoldDB" id="A0A166U8T0"/>
<gene>
    <name evidence="8" type="ORF">FIBSPDRAFT_944979</name>
</gene>
<name>A0A166U8T0_9AGAM</name>
<proteinExistence type="inferred from homology"/>
<feature type="domain" description="FUZ/MON1/HPS1 first Longin" evidence="5">
    <location>
        <begin position="168"/>
        <end position="291"/>
    </location>
</feature>